<dbReference type="Gene3D" id="2.130.10.10">
    <property type="entry name" value="YVTN repeat-like/Quinoprotein amine dehydrogenase"/>
    <property type="match status" value="1"/>
</dbReference>
<sequence>MATRILLLIGTKKGAFIFESSDGRRTWDLRGPFCETWPINHVIGDPAAGTIWAGGGNEWFGPAVWRSDDLGATWSHSSQGLAYAAGEEPIRAVWSLAPAPRGDGALYAGVEPAGLFRSDDRGATWSHVPGLREHPSRAHWQPGGGGLILHSLVRHPDDDRQLWVAISTAGAFHSADGGATWEPRNHGTRCDFLPEEQRYPEFGQCVHCLVAAPGMPDRLYQQNHCGMYRSDDGGRHWQSIEDGLPSSFGFPAAAHPRDPNTLYLLPLNGDAVGRTVPDGACAVWRTRDAGASWQDLRDGLPQRNVFFGVLRQAMATDVLEPAGVYFGTGSGELYASADEGESWRRIAEHLPTVLSVETLVLED</sequence>
<dbReference type="GO" id="GO:0016787">
    <property type="term" value="F:hydrolase activity"/>
    <property type="evidence" value="ECO:0007669"/>
    <property type="project" value="UniProtKB-KW"/>
</dbReference>
<dbReference type="Proteomes" id="UP000630353">
    <property type="component" value="Unassembled WGS sequence"/>
</dbReference>
<dbReference type="EMBL" id="BMZS01000001">
    <property type="protein sequence ID" value="GHD38846.1"/>
    <property type="molecule type" value="Genomic_DNA"/>
</dbReference>
<dbReference type="InterPro" id="IPR052025">
    <property type="entry name" value="Xyloglucanase_GH74"/>
</dbReference>
<gene>
    <name evidence="1" type="ORF">GCM10017083_00080</name>
</gene>
<evidence type="ECO:0000313" key="2">
    <source>
        <dbReference type="Proteomes" id="UP000630353"/>
    </source>
</evidence>
<evidence type="ECO:0000313" key="1">
    <source>
        <dbReference type="EMBL" id="GHD38846.1"/>
    </source>
</evidence>
<comment type="caution">
    <text evidence="1">The sequence shown here is derived from an EMBL/GenBank/DDBJ whole genome shotgun (WGS) entry which is preliminary data.</text>
</comment>
<dbReference type="PANTHER" id="PTHR43739:SF5">
    <property type="entry name" value="EXO-ALPHA-SIALIDASE"/>
    <property type="match status" value="1"/>
</dbReference>
<reference evidence="1" key="1">
    <citation type="journal article" date="2014" name="Int. J. Syst. Evol. Microbiol.">
        <title>Complete genome sequence of Corynebacterium casei LMG S-19264T (=DSM 44701T), isolated from a smear-ripened cheese.</title>
        <authorList>
            <consortium name="US DOE Joint Genome Institute (JGI-PGF)"/>
            <person name="Walter F."/>
            <person name="Albersmeier A."/>
            <person name="Kalinowski J."/>
            <person name="Ruckert C."/>
        </authorList>
    </citation>
    <scope>NUCLEOTIDE SEQUENCE</scope>
    <source>
        <strain evidence="1">KCTC 42651</strain>
    </source>
</reference>
<dbReference type="SUPFAM" id="SSF110296">
    <property type="entry name" value="Oligoxyloglucan reducing end-specific cellobiohydrolase"/>
    <property type="match status" value="1"/>
</dbReference>
<accession>A0A919CM65</accession>
<dbReference type="CDD" id="cd15482">
    <property type="entry name" value="Sialidase_non-viral"/>
    <property type="match status" value="1"/>
</dbReference>
<keyword evidence="2" id="KW-1185">Reference proteome</keyword>
<dbReference type="AlphaFoldDB" id="A0A919CM65"/>
<proteinExistence type="predicted"/>
<reference evidence="1" key="2">
    <citation type="submission" date="2020-09" db="EMBL/GenBank/DDBJ databases">
        <authorList>
            <person name="Sun Q."/>
            <person name="Kim S."/>
        </authorList>
    </citation>
    <scope>NUCLEOTIDE SEQUENCE</scope>
    <source>
        <strain evidence="1">KCTC 42651</strain>
    </source>
</reference>
<dbReference type="InterPro" id="IPR015943">
    <property type="entry name" value="WD40/YVTN_repeat-like_dom_sf"/>
</dbReference>
<dbReference type="RefSeq" id="WP_189986867.1">
    <property type="nucleotide sequence ID" value="NZ_BMZS01000001.1"/>
</dbReference>
<dbReference type="PANTHER" id="PTHR43739">
    <property type="entry name" value="XYLOGLUCANASE (EUROFUNG)"/>
    <property type="match status" value="1"/>
</dbReference>
<dbReference type="GO" id="GO:0010411">
    <property type="term" value="P:xyloglucan metabolic process"/>
    <property type="evidence" value="ECO:0007669"/>
    <property type="project" value="TreeGrafter"/>
</dbReference>
<name>A0A919CM65_9PROT</name>
<keyword evidence="1" id="KW-0378">Hydrolase</keyword>
<organism evidence="1 2">
    <name type="scientific">Thalassobaculum fulvum</name>
    <dbReference type="NCBI Taxonomy" id="1633335"/>
    <lineage>
        <taxon>Bacteria</taxon>
        <taxon>Pseudomonadati</taxon>
        <taxon>Pseudomonadota</taxon>
        <taxon>Alphaproteobacteria</taxon>
        <taxon>Rhodospirillales</taxon>
        <taxon>Thalassobaculaceae</taxon>
        <taxon>Thalassobaculum</taxon>
    </lineage>
</organism>
<protein>
    <submittedName>
        <fullName evidence="1">Glycosyl hydrolase</fullName>
    </submittedName>
</protein>